<dbReference type="InterPro" id="IPR010914">
    <property type="entry name" value="RsgA_GTPase_dom"/>
</dbReference>
<dbReference type="GO" id="GO:0003924">
    <property type="term" value="F:GTPase activity"/>
    <property type="evidence" value="ECO:0007669"/>
    <property type="project" value="UniProtKB-UniRule"/>
</dbReference>
<keyword evidence="9 10" id="KW-0342">GTP-binding</keyword>
<keyword evidence="7 10" id="KW-0862">Zinc</keyword>
<reference evidence="13 14" key="1">
    <citation type="submission" date="2016-09" db="EMBL/GenBank/DDBJ databases">
        <title>Desulfuribacillus arsenicus sp. nov., an obligately anaerobic, dissimilatory arsenic- and antimonate-reducing bacterium isolated from anoxic sediments.</title>
        <authorList>
            <person name="Abin C.A."/>
            <person name="Hollibaugh J.T."/>
        </authorList>
    </citation>
    <scope>NUCLEOTIDE SEQUENCE [LARGE SCALE GENOMIC DNA]</scope>
    <source>
        <strain evidence="13 14">MLFW-2</strain>
    </source>
</reference>
<comment type="subunit">
    <text evidence="10">Monomer. Associates with 30S ribosomal subunit, binds 16S rRNA.</text>
</comment>
<organism evidence="13 14">
    <name type="scientific">Desulfuribacillus stibiiarsenatis</name>
    <dbReference type="NCBI Taxonomy" id="1390249"/>
    <lineage>
        <taxon>Bacteria</taxon>
        <taxon>Bacillati</taxon>
        <taxon>Bacillota</taxon>
        <taxon>Desulfuribacillia</taxon>
        <taxon>Desulfuribacillales</taxon>
        <taxon>Desulfuribacillaceae</taxon>
        <taxon>Desulfuribacillus</taxon>
    </lineage>
</organism>
<feature type="binding site" evidence="10">
    <location>
        <position position="287"/>
    </location>
    <ligand>
        <name>Zn(2+)</name>
        <dbReference type="ChEBI" id="CHEBI:29105"/>
    </ligand>
</feature>
<dbReference type="SUPFAM" id="SSF50249">
    <property type="entry name" value="Nucleic acid-binding proteins"/>
    <property type="match status" value="1"/>
</dbReference>
<keyword evidence="4 10" id="KW-0699">rRNA-binding</keyword>
<feature type="binding site" evidence="10">
    <location>
        <begin position="150"/>
        <end position="153"/>
    </location>
    <ligand>
        <name>GTP</name>
        <dbReference type="ChEBI" id="CHEBI:37565"/>
    </ligand>
</feature>
<dbReference type="EC" id="3.6.1.-" evidence="10"/>
<dbReference type="PROSITE" id="PS51721">
    <property type="entry name" value="G_CP"/>
    <property type="match status" value="1"/>
</dbReference>
<evidence type="ECO:0000259" key="11">
    <source>
        <dbReference type="PROSITE" id="PS50936"/>
    </source>
</evidence>
<sequence length="359" mass="39946">MNVNMKSIGLTESLSQEAMNYSNLLVGRVTAQYKDSYKVVTERGEFIARISGKFRYQINNQVDYPAVGDFVMVDGINDVNGNTVIHHILTRKSIFSRKVAGSRNDIQVVATNIDTLFLCMSMNNDWNLRRMERYLSITWDSGATPVIILTKSDLCEELAAKIQELQPIAIGVDILVTNNLSKDGLQSVFKYIGTGKTIACIGSSGVGKSTLINRVLGNDGIATSETRKDDKGRHTTTRRELFIVPGGGAIIDTPGMRELGIVSSDISKSFADIDQLALQCKYRNCTHNSEPGCAIQQAILEGSLANERLHSYHKLKKEIRYGGLNSKQIEREKINTMFQGISGMKQARKMIKEKNKRNR</sequence>
<evidence type="ECO:0000313" key="14">
    <source>
        <dbReference type="Proteomes" id="UP000095255"/>
    </source>
</evidence>
<dbReference type="HAMAP" id="MF_01820">
    <property type="entry name" value="GTPase_RsgA"/>
    <property type="match status" value="1"/>
</dbReference>
<dbReference type="InterPro" id="IPR027417">
    <property type="entry name" value="P-loop_NTPase"/>
</dbReference>
<keyword evidence="14" id="KW-1185">Reference proteome</keyword>
<dbReference type="AlphaFoldDB" id="A0A1E5L4P5"/>
<evidence type="ECO:0000256" key="7">
    <source>
        <dbReference type="ARBA" id="ARBA00022833"/>
    </source>
</evidence>
<dbReference type="PANTHER" id="PTHR32120">
    <property type="entry name" value="SMALL RIBOSOMAL SUBUNIT BIOGENESIS GTPASE RSGA"/>
    <property type="match status" value="1"/>
</dbReference>
<dbReference type="GO" id="GO:0042274">
    <property type="term" value="P:ribosomal small subunit biogenesis"/>
    <property type="evidence" value="ECO:0007669"/>
    <property type="project" value="UniProtKB-UniRule"/>
</dbReference>
<dbReference type="GO" id="GO:0005525">
    <property type="term" value="F:GTP binding"/>
    <property type="evidence" value="ECO:0007669"/>
    <property type="project" value="UniProtKB-UniRule"/>
</dbReference>
<evidence type="ECO:0000256" key="1">
    <source>
        <dbReference type="ARBA" id="ARBA00022490"/>
    </source>
</evidence>
<protein>
    <recommendedName>
        <fullName evidence="10">Small ribosomal subunit biogenesis GTPase RsgA</fullName>
        <ecNumber evidence="10">3.6.1.-</ecNumber>
    </recommendedName>
</protein>
<feature type="binding site" evidence="10">
    <location>
        <begin position="202"/>
        <end position="210"/>
    </location>
    <ligand>
        <name>GTP</name>
        <dbReference type="ChEBI" id="CHEBI:37565"/>
    </ligand>
</feature>
<dbReference type="GO" id="GO:0019843">
    <property type="term" value="F:rRNA binding"/>
    <property type="evidence" value="ECO:0007669"/>
    <property type="project" value="UniProtKB-KW"/>
</dbReference>
<evidence type="ECO:0000256" key="2">
    <source>
        <dbReference type="ARBA" id="ARBA00022517"/>
    </source>
</evidence>
<evidence type="ECO:0000256" key="5">
    <source>
        <dbReference type="ARBA" id="ARBA00022741"/>
    </source>
</evidence>
<feature type="domain" description="CP-type G" evidence="12">
    <location>
        <begin position="103"/>
        <end position="259"/>
    </location>
</feature>
<evidence type="ECO:0000313" key="13">
    <source>
        <dbReference type="EMBL" id="OEH85117.1"/>
    </source>
</evidence>
<evidence type="ECO:0000259" key="12">
    <source>
        <dbReference type="PROSITE" id="PS51721"/>
    </source>
</evidence>
<evidence type="ECO:0000256" key="9">
    <source>
        <dbReference type="ARBA" id="ARBA00023134"/>
    </source>
</evidence>
<comment type="caution">
    <text evidence="13">The sequence shown here is derived from an EMBL/GenBank/DDBJ whole genome shotgun (WGS) entry which is preliminary data.</text>
</comment>
<dbReference type="Gene3D" id="3.40.50.300">
    <property type="entry name" value="P-loop containing nucleotide triphosphate hydrolases"/>
    <property type="match status" value="1"/>
</dbReference>
<keyword evidence="2 10" id="KW-0690">Ribosome biogenesis</keyword>
<evidence type="ECO:0000256" key="8">
    <source>
        <dbReference type="ARBA" id="ARBA00022884"/>
    </source>
</evidence>
<comment type="function">
    <text evidence="10">One of several proteins that assist in the late maturation steps of the functional core of the 30S ribosomal subunit. Helps release RbfA from mature subunits. May play a role in the assembly of ribosomal proteins into the subunit. Circularly permuted GTPase that catalyzes slow GTP hydrolysis, GTPase activity is stimulated by the 30S ribosomal subunit.</text>
</comment>
<dbReference type="InterPro" id="IPR030378">
    <property type="entry name" value="G_CP_dom"/>
</dbReference>
<dbReference type="EMBL" id="MJAT01000033">
    <property type="protein sequence ID" value="OEH85117.1"/>
    <property type="molecule type" value="Genomic_DNA"/>
</dbReference>
<keyword evidence="6 10" id="KW-0378">Hydrolase</keyword>
<comment type="similarity">
    <text evidence="10">Belongs to the TRAFAC class YlqF/YawG GTPase family. RsgA subfamily.</text>
</comment>
<dbReference type="PANTHER" id="PTHR32120:SF10">
    <property type="entry name" value="SMALL RIBOSOMAL SUBUNIT BIOGENESIS GTPASE RSGA"/>
    <property type="match status" value="1"/>
</dbReference>
<dbReference type="InterPro" id="IPR004881">
    <property type="entry name" value="Ribosome_biogen_GTPase_RsgA"/>
</dbReference>
<dbReference type="CDD" id="cd01854">
    <property type="entry name" value="YjeQ_EngC"/>
    <property type="match status" value="1"/>
</dbReference>
<feature type="domain" description="EngC GTPase" evidence="11">
    <location>
        <begin position="111"/>
        <end position="257"/>
    </location>
</feature>
<keyword evidence="3 10" id="KW-0479">Metal-binding</keyword>
<dbReference type="STRING" id="1390249.BHU72_05765"/>
<dbReference type="Pfam" id="PF03193">
    <property type="entry name" value="RsgA_GTPase"/>
    <property type="match status" value="1"/>
</dbReference>
<dbReference type="Proteomes" id="UP000095255">
    <property type="component" value="Unassembled WGS sequence"/>
</dbReference>
<gene>
    <name evidence="10" type="primary">rsgA</name>
    <name evidence="13" type="ORF">BHU72_05765</name>
</gene>
<evidence type="ECO:0000256" key="4">
    <source>
        <dbReference type="ARBA" id="ARBA00022730"/>
    </source>
</evidence>
<keyword evidence="1 10" id="KW-0963">Cytoplasm</keyword>
<proteinExistence type="inferred from homology"/>
<dbReference type="Gene3D" id="2.40.50.140">
    <property type="entry name" value="Nucleic acid-binding proteins"/>
    <property type="match status" value="1"/>
</dbReference>
<evidence type="ECO:0000256" key="6">
    <source>
        <dbReference type="ARBA" id="ARBA00022801"/>
    </source>
</evidence>
<dbReference type="GO" id="GO:0046872">
    <property type="term" value="F:metal ion binding"/>
    <property type="evidence" value="ECO:0007669"/>
    <property type="project" value="UniProtKB-KW"/>
</dbReference>
<dbReference type="Gene3D" id="1.10.40.50">
    <property type="entry name" value="Probable gtpase engc, domain 3"/>
    <property type="match status" value="1"/>
</dbReference>
<dbReference type="SUPFAM" id="SSF52540">
    <property type="entry name" value="P-loop containing nucleoside triphosphate hydrolases"/>
    <property type="match status" value="1"/>
</dbReference>
<feature type="binding site" evidence="10">
    <location>
        <position position="285"/>
    </location>
    <ligand>
        <name>Zn(2+)</name>
        <dbReference type="ChEBI" id="CHEBI:29105"/>
    </ligand>
</feature>
<comment type="subcellular location">
    <subcellularLocation>
        <location evidence="10">Cytoplasm</location>
    </subcellularLocation>
</comment>
<dbReference type="RefSeq" id="WP_069702444.1">
    <property type="nucleotide sequence ID" value="NZ_MJAT01000033.1"/>
</dbReference>
<evidence type="ECO:0000256" key="3">
    <source>
        <dbReference type="ARBA" id="ARBA00022723"/>
    </source>
</evidence>
<feature type="binding site" evidence="10">
    <location>
        <position position="293"/>
    </location>
    <ligand>
        <name>Zn(2+)</name>
        <dbReference type="ChEBI" id="CHEBI:29105"/>
    </ligand>
</feature>
<keyword evidence="8 10" id="KW-0694">RNA-binding</keyword>
<evidence type="ECO:0000256" key="10">
    <source>
        <dbReference type="HAMAP-Rule" id="MF_01820"/>
    </source>
</evidence>
<keyword evidence="5 10" id="KW-0547">Nucleotide-binding</keyword>
<dbReference type="NCBIfam" id="TIGR00157">
    <property type="entry name" value="ribosome small subunit-dependent GTPase A"/>
    <property type="match status" value="1"/>
</dbReference>
<dbReference type="InterPro" id="IPR012340">
    <property type="entry name" value="NA-bd_OB-fold"/>
</dbReference>
<dbReference type="GO" id="GO:0005737">
    <property type="term" value="C:cytoplasm"/>
    <property type="evidence" value="ECO:0007669"/>
    <property type="project" value="UniProtKB-SubCell"/>
</dbReference>
<name>A0A1E5L4P5_9FIRM</name>
<accession>A0A1E5L4P5</accession>
<feature type="binding site" evidence="10">
    <location>
        <position position="280"/>
    </location>
    <ligand>
        <name>Zn(2+)</name>
        <dbReference type="ChEBI" id="CHEBI:29105"/>
    </ligand>
</feature>
<comment type="cofactor">
    <cofactor evidence="10">
        <name>Zn(2+)</name>
        <dbReference type="ChEBI" id="CHEBI:29105"/>
    </cofactor>
    <text evidence="10">Binds 1 zinc ion per subunit.</text>
</comment>
<dbReference type="PROSITE" id="PS50936">
    <property type="entry name" value="ENGC_GTPASE"/>
    <property type="match status" value="1"/>
</dbReference>
<dbReference type="OrthoDB" id="9809485at2"/>